<name>A0A0J1HH20_9GAMM</name>
<keyword evidence="3" id="KW-1185">Reference proteome</keyword>
<dbReference type="PATRIC" id="fig|320778.3.peg.1168"/>
<dbReference type="AlphaFoldDB" id="A0A0J1HH20"/>
<dbReference type="CDD" id="cd06915">
    <property type="entry name" value="NTP_transferase_WcbM_like"/>
    <property type="match status" value="1"/>
</dbReference>
<dbReference type="Proteomes" id="UP000035909">
    <property type="component" value="Unassembled WGS sequence"/>
</dbReference>
<dbReference type="EMBL" id="LDOU01000005">
    <property type="protein sequence ID" value="KLV10926.1"/>
    <property type="molecule type" value="Genomic_DNA"/>
</dbReference>
<dbReference type="Pfam" id="PF00483">
    <property type="entry name" value="NTP_transferase"/>
    <property type="match status" value="1"/>
</dbReference>
<dbReference type="STRING" id="320778.ABT57_05395"/>
<proteinExistence type="predicted"/>
<reference evidence="2 3" key="1">
    <citation type="submission" date="2015-05" db="EMBL/GenBank/DDBJ databases">
        <title>Photobacterium galathea sp. nov.</title>
        <authorList>
            <person name="Machado H."/>
            <person name="Gram L."/>
        </authorList>
    </citation>
    <scope>NUCLEOTIDE SEQUENCE [LARGE SCALE GENOMIC DNA]</scope>
    <source>
        <strain evidence="2 3">DSM 22954</strain>
    </source>
</reference>
<dbReference type="InterPro" id="IPR050486">
    <property type="entry name" value="Mannose-1P_guanyltransferase"/>
</dbReference>
<dbReference type="InterPro" id="IPR029044">
    <property type="entry name" value="Nucleotide-diphossugar_trans"/>
</dbReference>
<dbReference type="InterPro" id="IPR005835">
    <property type="entry name" value="NTP_transferase_dom"/>
</dbReference>
<feature type="domain" description="Nucleotidyl transferase" evidence="1">
    <location>
        <begin position="3"/>
        <end position="225"/>
    </location>
</feature>
<protein>
    <recommendedName>
        <fullName evidence="1">Nucleotidyl transferase domain-containing protein</fullName>
    </recommendedName>
</protein>
<dbReference type="Gene3D" id="3.90.550.10">
    <property type="entry name" value="Spore Coat Polysaccharide Biosynthesis Protein SpsA, Chain A"/>
    <property type="match status" value="1"/>
</dbReference>
<sequence length="236" mass="26429">MVAVVLCGGLGTRLGTLTQETPKPMMDVAGRPFIERVLDNLVEQNVSRIVLAVSYLREIIQAHFGDTYRNVPIDYSVEDKPLGTGGAIAHAICSLGLENKTLLVVNGDSYCEFDLNGMYKQLTDADIVMVTKYLYDTSRYGTTQLDNRGYVTGFQEKKQSFSGYINAGIYLLRASIFSRAPEGKFSFEQTYLEQAADRHICLASQISDSYFIDIGIFDDYKLANAYFSQHDQMHFS</sequence>
<dbReference type="SUPFAM" id="SSF53448">
    <property type="entry name" value="Nucleotide-diphospho-sugar transferases"/>
    <property type="match status" value="1"/>
</dbReference>
<comment type="caution">
    <text evidence="2">The sequence shown here is derived from an EMBL/GenBank/DDBJ whole genome shotgun (WGS) entry which is preliminary data.</text>
</comment>
<gene>
    <name evidence="2" type="ORF">ABT57_05395</name>
</gene>
<evidence type="ECO:0000259" key="1">
    <source>
        <dbReference type="Pfam" id="PF00483"/>
    </source>
</evidence>
<evidence type="ECO:0000313" key="2">
    <source>
        <dbReference type="EMBL" id="KLV10926.1"/>
    </source>
</evidence>
<organism evidence="2 3">
    <name type="scientific">Photobacterium ganghwense</name>
    <dbReference type="NCBI Taxonomy" id="320778"/>
    <lineage>
        <taxon>Bacteria</taxon>
        <taxon>Pseudomonadati</taxon>
        <taxon>Pseudomonadota</taxon>
        <taxon>Gammaproteobacteria</taxon>
        <taxon>Vibrionales</taxon>
        <taxon>Vibrionaceae</taxon>
        <taxon>Photobacterium</taxon>
    </lineage>
</organism>
<evidence type="ECO:0000313" key="3">
    <source>
        <dbReference type="Proteomes" id="UP000035909"/>
    </source>
</evidence>
<accession>A0A0J1HH20</accession>
<dbReference type="PANTHER" id="PTHR22572">
    <property type="entry name" value="SUGAR-1-PHOSPHATE GUANYL TRANSFERASE"/>
    <property type="match status" value="1"/>
</dbReference>